<dbReference type="AlphaFoldDB" id="A0A069CSC7"/>
<dbReference type="EMBL" id="DF820485">
    <property type="protein sequence ID" value="GAK30364.1"/>
    <property type="molecule type" value="Genomic_DNA"/>
</dbReference>
<name>A0A069CSC7_WEIOS</name>
<dbReference type="RefSeq" id="WP_190279603.1">
    <property type="nucleotide sequence ID" value="NZ_DF820485.1"/>
</dbReference>
<accession>A0A069CSC7</accession>
<sequence length="52" mass="6014">MTERIERPIKNLENEKILTDWYESAGYKVTAKTKQIAAKNGNSISLRYLVID</sequence>
<protein>
    <submittedName>
        <fullName evidence="1">Uncharacterized protein</fullName>
    </submittedName>
</protein>
<keyword evidence="2" id="KW-1185">Reference proteome</keyword>
<dbReference type="Proteomes" id="UP000030643">
    <property type="component" value="Unassembled WGS sequence"/>
</dbReference>
<proteinExistence type="predicted"/>
<dbReference type="STRING" id="1329250.WOSG25_021610"/>
<organism evidence="1 2">
    <name type="scientific">Weissella oryzae (strain DSM 25784 / JCM 18191 / LMG 30913 / SG25)</name>
    <dbReference type="NCBI Taxonomy" id="1329250"/>
    <lineage>
        <taxon>Bacteria</taxon>
        <taxon>Bacillati</taxon>
        <taxon>Bacillota</taxon>
        <taxon>Bacilli</taxon>
        <taxon>Lactobacillales</taxon>
        <taxon>Lactobacillaceae</taxon>
        <taxon>Weissella</taxon>
    </lineage>
</organism>
<evidence type="ECO:0000313" key="2">
    <source>
        <dbReference type="Proteomes" id="UP000030643"/>
    </source>
</evidence>
<reference evidence="2" key="1">
    <citation type="journal article" date="2014" name="Genome Announc.">
        <title>Draft genome sequence of Weissella oryzae SG25T, isolated from fermented rice grains.</title>
        <authorList>
            <person name="Tanizawa Y."/>
            <person name="Fujisawa T."/>
            <person name="Mochizuki T."/>
            <person name="Kaminuma E."/>
            <person name="Suzuki Y."/>
            <person name="Nakamura Y."/>
            <person name="Tohno M."/>
        </authorList>
    </citation>
    <scope>NUCLEOTIDE SEQUENCE [LARGE SCALE GENOMIC DNA]</scope>
    <source>
        <strain evidence="2">DSM 25784 / JCM 18191 / LMG 30913 / SG25</strain>
    </source>
</reference>
<gene>
    <name evidence="1" type="ORF">WOSG25_021610</name>
</gene>
<evidence type="ECO:0000313" key="1">
    <source>
        <dbReference type="EMBL" id="GAK30364.1"/>
    </source>
</evidence>